<dbReference type="EMBL" id="JXUW01000002">
    <property type="protein sequence ID" value="KJE77892.1"/>
    <property type="molecule type" value="Genomic_DNA"/>
</dbReference>
<dbReference type="InterPro" id="IPR000640">
    <property type="entry name" value="EFG_V-like"/>
</dbReference>
<dbReference type="InterPro" id="IPR009000">
    <property type="entry name" value="Transl_B-barrel_sf"/>
</dbReference>
<dbReference type="PANTHER" id="PTHR43261">
    <property type="entry name" value="TRANSLATION ELONGATION FACTOR G-RELATED"/>
    <property type="match status" value="1"/>
</dbReference>
<dbReference type="SMART" id="SM00838">
    <property type="entry name" value="EFG_C"/>
    <property type="match status" value="1"/>
</dbReference>
<protein>
    <submittedName>
        <fullName evidence="4">Elongation factor G</fullName>
    </submittedName>
</protein>
<keyword evidence="1" id="KW-0547">Nucleotide-binding</keyword>
<dbReference type="SUPFAM" id="SSF50447">
    <property type="entry name" value="Translation proteins"/>
    <property type="match status" value="1"/>
</dbReference>
<dbReference type="AlphaFoldDB" id="A0A0D8FYU7"/>
<dbReference type="InterPro" id="IPR047872">
    <property type="entry name" value="EFG_IV"/>
</dbReference>
<feature type="domain" description="Tr-type G" evidence="3">
    <location>
        <begin position="37"/>
        <end position="308"/>
    </location>
</feature>
<dbReference type="eggNOG" id="COG0480">
    <property type="taxonomic scope" value="Bacteria"/>
</dbReference>
<dbReference type="SMART" id="SM00889">
    <property type="entry name" value="EFG_IV"/>
    <property type="match status" value="1"/>
</dbReference>
<evidence type="ECO:0000256" key="1">
    <source>
        <dbReference type="ARBA" id="ARBA00022741"/>
    </source>
</evidence>
<dbReference type="PANTHER" id="PTHR43261:SF6">
    <property type="entry name" value="ELONGATION FACTOR G-LIKE PROTEIN"/>
    <property type="match status" value="1"/>
</dbReference>
<dbReference type="Pfam" id="PF00009">
    <property type="entry name" value="GTP_EFTU"/>
    <property type="match status" value="1"/>
</dbReference>
<accession>A0A0D8FYU7</accession>
<dbReference type="NCBIfam" id="TIGR00231">
    <property type="entry name" value="small_GTP"/>
    <property type="match status" value="1"/>
</dbReference>
<dbReference type="GO" id="GO:0032790">
    <property type="term" value="P:ribosome disassembly"/>
    <property type="evidence" value="ECO:0007669"/>
    <property type="project" value="TreeGrafter"/>
</dbReference>
<evidence type="ECO:0000256" key="2">
    <source>
        <dbReference type="ARBA" id="ARBA00023134"/>
    </source>
</evidence>
<dbReference type="Gene3D" id="3.30.230.10">
    <property type="match status" value="1"/>
</dbReference>
<name>A0A0D8FYU7_9ACTN</name>
<dbReference type="PATRIC" id="fig|1121877.4.peg.286"/>
<dbReference type="Gene3D" id="3.30.70.240">
    <property type="match status" value="1"/>
</dbReference>
<gene>
    <name evidence="4" type="primary">fusA1</name>
    <name evidence="4" type="ORF">FEAC_02640</name>
</gene>
<keyword evidence="2" id="KW-0342">GTP-binding</keyword>
<keyword evidence="4" id="KW-0648">Protein biosynthesis</keyword>
<dbReference type="Pfam" id="PF03764">
    <property type="entry name" value="EFG_IV"/>
    <property type="match status" value="1"/>
</dbReference>
<dbReference type="FunFam" id="3.30.230.10:FF:000003">
    <property type="entry name" value="Elongation factor G"/>
    <property type="match status" value="1"/>
</dbReference>
<evidence type="ECO:0000313" key="4">
    <source>
        <dbReference type="EMBL" id="KJE77892.1"/>
    </source>
</evidence>
<dbReference type="PROSITE" id="PS51722">
    <property type="entry name" value="G_TR_2"/>
    <property type="match status" value="1"/>
</dbReference>
<dbReference type="OrthoDB" id="9801472at2"/>
<proteinExistence type="predicted"/>
<dbReference type="STRING" id="1121877.FEAC_02640"/>
<dbReference type="SUPFAM" id="SSF54211">
    <property type="entry name" value="Ribosomal protein S5 domain 2-like"/>
    <property type="match status" value="1"/>
</dbReference>
<keyword evidence="4" id="KW-0251">Elongation factor</keyword>
<evidence type="ECO:0000259" key="3">
    <source>
        <dbReference type="PROSITE" id="PS51722"/>
    </source>
</evidence>
<dbReference type="Gene3D" id="3.30.70.870">
    <property type="entry name" value="Elongation Factor G (Translational Gtpase), domain 3"/>
    <property type="match status" value="1"/>
</dbReference>
<dbReference type="Gene3D" id="3.40.50.300">
    <property type="entry name" value="P-loop containing nucleotide triphosphate hydrolases"/>
    <property type="match status" value="1"/>
</dbReference>
<dbReference type="InterPro" id="IPR005225">
    <property type="entry name" value="Small_GTP-bd"/>
</dbReference>
<dbReference type="SUPFAM" id="SSF52540">
    <property type="entry name" value="P-loop containing nucleoside triphosphate hydrolases"/>
    <property type="match status" value="1"/>
</dbReference>
<organism evidence="4 5">
    <name type="scientific">Ferrimicrobium acidiphilum DSM 19497</name>
    <dbReference type="NCBI Taxonomy" id="1121877"/>
    <lineage>
        <taxon>Bacteria</taxon>
        <taxon>Bacillati</taxon>
        <taxon>Actinomycetota</taxon>
        <taxon>Acidimicrobiia</taxon>
        <taxon>Acidimicrobiales</taxon>
        <taxon>Acidimicrobiaceae</taxon>
        <taxon>Ferrimicrobium</taxon>
    </lineage>
</organism>
<reference evidence="4 5" key="1">
    <citation type="submission" date="2015-01" db="EMBL/GenBank/DDBJ databases">
        <title>Draft genome of the acidophilic iron oxidizer Ferrimicrobium acidiphilum strain T23.</title>
        <authorList>
            <person name="Poehlein A."/>
            <person name="Eisen S."/>
            <person name="Schloemann M."/>
            <person name="Johnson B.D."/>
            <person name="Daniel R."/>
            <person name="Muehling M."/>
        </authorList>
    </citation>
    <scope>NUCLEOTIDE SEQUENCE [LARGE SCALE GENOMIC DNA]</scope>
    <source>
        <strain evidence="4 5">T23</strain>
    </source>
</reference>
<keyword evidence="5" id="KW-1185">Reference proteome</keyword>
<dbReference type="InterPro" id="IPR041095">
    <property type="entry name" value="EFG_II"/>
</dbReference>
<dbReference type="InterPro" id="IPR035647">
    <property type="entry name" value="EFG_III/V"/>
</dbReference>
<dbReference type="GO" id="GO:0005525">
    <property type="term" value="F:GTP binding"/>
    <property type="evidence" value="ECO:0007669"/>
    <property type="project" value="UniProtKB-KW"/>
</dbReference>
<dbReference type="Proteomes" id="UP000032336">
    <property type="component" value="Unassembled WGS sequence"/>
</dbReference>
<dbReference type="CDD" id="cd01514">
    <property type="entry name" value="Elongation_Factor_C"/>
    <property type="match status" value="1"/>
</dbReference>
<comment type="caution">
    <text evidence="4">The sequence shown here is derived from an EMBL/GenBank/DDBJ whole genome shotgun (WGS) entry which is preliminary data.</text>
</comment>
<dbReference type="GO" id="GO:0003746">
    <property type="term" value="F:translation elongation factor activity"/>
    <property type="evidence" value="ECO:0007669"/>
    <property type="project" value="UniProtKB-KW"/>
</dbReference>
<evidence type="ECO:0000313" key="5">
    <source>
        <dbReference type="Proteomes" id="UP000032336"/>
    </source>
</evidence>
<dbReference type="InterPro" id="IPR014721">
    <property type="entry name" value="Ribsml_uS5_D2-typ_fold_subgr"/>
</dbReference>
<dbReference type="NCBIfam" id="NF009381">
    <property type="entry name" value="PRK12740.1-5"/>
    <property type="match status" value="1"/>
</dbReference>
<dbReference type="SUPFAM" id="SSF54980">
    <property type="entry name" value="EF-G C-terminal domain-like"/>
    <property type="match status" value="2"/>
</dbReference>
<dbReference type="CDD" id="cd01434">
    <property type="entry name" value="EFG_mtEFG1_IV"/>
    <property type="match status" value="1"/>
</dbReference>
<dbReference type="Pfam" id="PF00679">
    <property type="entry name" value="EFG_C"/>
    <property type="match status" value="1"/>
</dbReference>
<dbReference type="InterPro" id="IPR020568">
    <property type="entry name" value="Ribosomal_Su5_D2-typ_SF"/>
</dbReference>
<dbReference type="Pfam" id="PF14492">
    <property type="entry name" value="EFG_III"/>
    <property type="match status" value="1"/>
</dbReference>
<dbReference type="InterPro" id="IPR005517">
    <property type="entry name" value="Transl_elong_EFG/EF2_IV"/>
</dbReference>
<dbReference type="GO" id="GO:0003924">
    <property type="term" value="F:GTPase activity"/>
    <property type="evidence" value="ECO:0007669"/>
    <property type="project" value="InterPro"/>
</dbReference>
<dbReference type="NCBIfam" id="NF009379">
    <property type="entry name" value="PRK12740.1-3"/>
    <property type="match status" value="1"/>
</dbReference>
<dbReference type="InterPro" id="IPR000795">
    <property type="entry name" value="T_Tr_GTP-bd_dom"/>
</dbReference>
<sequence length="696" mass="75405">MFLHFAHVAICSATVKRTTLAPFLLRGGAGVNEYSTDKLRTIVLVGPPGAGKTSLLEALCYSSGAISTKGRVEDGNTVSDRTPEEIRHGYSIDPTTTSIVHQDVKLNLIDTPGSSEFLASTALAMEAADGALIVIDSQSVMNPELLLLWNLINDYELPRMIFVNKCERDPQSFSKTVDRLHETLSEHIDPLELPLPDANGLSGVIDLLANRGFLDNGATESEVGIPEDLAVDERSARDVLLDEIVQEDDAIMERYLSGEDLTPEELSCALALGVKATHLTPLLCGSATSDVGLHHLLDAMVALIPPPDETPGPDPIALVVSATHDQYLGRLAVLKNLGSPLRPDALLGTANTNEERLHQLLIQTPTELTPVNLVDHGDIFIVAKLHAAVGTFLTKGGNSNNIKLHRTVTPGFAISLSTENPQDEERLAANLFKLVSDDPGLEVEREAGTHRLLLKGLGTNHLGITMERIQRRSQITLQSHEPITQYRETFRRSAHAEGRYKKQTGGHGQFGVATIVVEPLERDAGFEFIDEIVGGAIPRNFIPAVEKGIHEAMTAGGLFGYPLTDIRVRLTDGKYHSVDSSEMSFKMAGSIALREALEQAGSQLLEPILRLTVTVTAAQQGDVLGYLSSKRGKILNTTSTDATWVQIEVDVPAAELTSFAPDLRAMTNGLGSFVSRHHHYDTVPDHIAEKLKTTNP</sequence>
<dbReference type="InterPro" id="IPR027417">
    <property type="entry name" value="P-loop_NTPase"/>
</dbReference>